<dbReference type="RefSeq" id="XP_001484779.2">
    <property type="nucleotide sequence ID" value="XM_001484729.1"/>
</dbReference>
<sequence length="974" mass="112429">MLNFTGQTKKRVVNLGNKQSSAVNFLEQTRLQRQAREEQRQRERAANILQGYVKWYLYLSRIAETIDLHQESNDVVDEYSFSRYLASFSFVCRWKRSLPRERIISNITDLATVLKVHDDLLKTLNKFQVERIANNIMLVFHKTGNDTVITEEALKILLIILQQEVANECLFPNVISGLQRLIPTTLSQEKLDTITNIIFAINVRDSPQAFISFLCGRNLHLRTSDFRKSILYSTIPNNISIIQSLEPAQKVQLLLNILTLTPITSRKQIGPSDYIIIGTVLSTISFALSDRVRDEDDSDSTQEHNIIGVDNESIKEIKLLYSSAFIENAIEFFTNSQNESSKFVLYIFSSLLFLIPPEKKKLCMMITITPGSYKWFFNQLCHHELYVNFKTILARKDYLDSQDLNSVFQALSPASVADFWKMLYTFEELYSYWLIVSNDTESFSDDKLNLESIVDFMEFSKGLCLTFIFSNGPICDNFDKIKSISISLLNQLYSKNTRLQFLDSRFWETKNFNDNIDSLIEIIAEGHERSTMNDDMSDEEGSQPIFGSRTKITNDSQARLEVLAKMPFIIPFKSRVRVFQRLIELDRERNAPVSYFGPRTTLKADIRREFILEDAFNNFNNIGQNFKNPLSVTFFNEYGQEAGIDGGGITKEFLTSVVQEGFLPGGQFDLFKETATNNQLYPNDEIFKKLRMNYNVPEQKLKLEYLRFLGAIVGKCLYENVLIDVSFAPFFINKWSNVAHLMKSSINDLRSLDEELFSNLLKLNSMSDQELVELDLNFMIEEQVSGKKFIYDLMPPNGRNTQVNHNNRLNYIHQVSNFKLNQSLHLQTKYFVEGLFEMISAAWLTMFDPIELQMLISGGEQDINIDDWKDNVEYGGYFDDDLTIVYFWEVVKEMSPQERFKLVKFVTSVSRAPLLGFQSLTPKFGIRNSGREIDRLPTASTCVNLLKLPDYQDKELIRSKLLYAINMGAGFDLS</sequence>
<dbReference type="InterPro" id="IPR035983">
    <property type="entry name" value="Hect_E3_ubiquitin_ligase"/>
</dbReference>
<evidence type="ECO:0000256" key="5">
    <source>
        <dbReference type="PROSITE-ProRule" id="PRU00104"/>
    </source>
</evidence>
<accession>A5DGV7</accession>
<dbReference type="Gene3D" id="3.30.2160.10">
    <property type="entry name" value="Hect, E3 ligase catalytic domain"/>
    <property type="match status" value="1"/>
</dbReference>
<feature type="domain" description="HECT" evidence="6">
    <location>
        <begin position="626"/>
        <end position="974"/>
    </location>
</feature>
<keyword evidence="3" id="KW-0808">Transferase</keyword>
<evidence type="ECO:0000259" key="6">
    <source>
        <dbReference type="PROSITE" id="PS50237"/>
    </source>
</evidence>
<dbReference type="AlphaFoldDB" id="A5DGV7"/>
<dbReference type="FunFam" id="3.30.2410.10:FF:000011">
    <property type="entry name" value="Putative Ubiquitin-protein ligase E3C"/>
    <property type="match status" value="1"/>
</dbReference>
<keyword evidence="4 5" id="KW-0833">Ubl conjugation pathway</keyword>
<dbReference type="KEGG" id="pgu:PGUG_02508"/>
<dbReference type="OMA" id="DCFELQM"/>
<dbReference type="GO" id="GO:0000209">
    <property type="term" value="P:protein polyubiquitination"/>
    <property type="evidence" value="ECO:0007669"/>
    <property type="project" value="InterPro"/>
</dbReference>
<dbReference type="HOGENOM" id="CLU_002173_2_3_1"/>
<dbReference type="SUPFAM" id="SSF56204">
    <property type="entry name" value="Hect, E3 ligase catalytic domain"/>
    <property type="match status" value="1"/>
</dbReference>
<dbReference type="CDD" id="cd00078">
    <property type="entry name" value="HECTc"/>
    <property type="match status" value="1"/>
</dbReference>
<dbReference type="OrthoDB" id="8068875at2759"/>
<reference evidence="7 8" key="1">
    <citation type="journal article" date="2009" name="Nature">
        <title>Evolution of pathogenicity and sexual reproduction in eight Candida genomes.</title>
        <authorList>
            <person name="Butler G."/>
            <person name="Rasmussen M.D."/>
            <person name="Lin M.F."/>
            <person name="Santos M.A."/>
            <person name="Sakthikumar S."/>
            <person name="Munro C.A."/>
            <person name="Rheinbay E."/>
            <person name="Grabherr M."/>
            <person name="Forche A."/>
            <person name="Reedy J.L."/>
            <person name="Agrafioti I."/>
            <person name="Arnaud M.B."/>
            <person name="Bates S."/>
            <person name="Brown A.J."/>
            <person name="Brunke S."/>
            <person name="Costanzo M.C."/>
            <person name="Fitzpatrick D.A."/>
            <person name="de Groot P.W."/>
            <person name="Harris D."/>
            <person name="Hoyer L.L."/>
            <person name="Hube B."/>
            <person name="Klis F.M."/>
            <person name="Kodira C."/>
            <person name="Lennard N."/>
            <person name="Logue M.E."/>
            <person name="Martin R."/>
            <person name="Neiman A.M."/>
            <person name="Nikolaou E."/>
            <person name="Quail M.A."/>
            <person name="Quinn J."/>
            <person name="Santos M.C."/>
            <person name="Schmitzberger F.F."/>
            <person name="Sherlock G."/>
            <person name="Shah P."/>
            <person name="Silverstein K.A."/>
            <person name="Skrzypek M.S."/>
            <person name="Soll D."/>
            <person name="Staggs R."/>
            <person name="Stansfield I."/>
            <person name="Stumpf M.P."/>
            <person name="Sudbery P.E."/>
            <person name="Srikantha T."/>
            <person name="Zeng Q."/>
            <person name="Berman J."/>
            <person name="Berriman M."/>
            <person name="Heitman J."/>
            <person name="Gow N.A."/>
            <person name="Lorenz M.C."/>
            <person name="Birren B.W."/>
            <person name="Kellis M."/>
            <person name="Cuomo C.A."/>
        </authorList>
    </citation>
    <scope>NUCLEOTIDE SEQUENCE [LARGE SCALE GENOMIC DNA]</scope>
    <source>
        <strain evidence="8">ATCC 6260 / CBS 566 / DSM 6381 / JCM 1539 / NBRC 10279 / NRRL Y-324</strain>
    </source>
</reference>
<dbReference type="GO" id="GO:0061630">
    <property type="term" value="F:ubiquitin protein ligase activity"/>
    <property type="evidence" value="ECO:0007669"/>
    <property type="project" value="UniProtKB-EC"/>
</dbReference>
<dbReference type="InterPro" id="IPR044611">
    <property type="entry name" value="E3A/B/C-like"/>
</dbReference>
<comment type="catalytic activity">
    <reaction evidence="1">
        <text>S-ubiquitinyl-[E2 ubiquitin-conjugating enzyme]-L-cysteine + [acceptor protein]-L-lysine = [E2 ubiquitin-conjugating enzyme]-L-cysteine + N(6)-ubiquitinyl-[acceptor protein]-L-lysine.</text>
        <dbReference type="EC" id="2.3.2.26"/>
    </reaction>
</comment>
<evidence type="ECO:0000313" key="8">
    <source>
        <dbReference type="Proteomes" id="UP000001997"/>
    </source>
</evidence>
<dbReference type="EMBL" id="CH408157">
    <property type="protein sequence ID" value="EDK38410.2"/>
    <property type="molecule type" value="Genomic_DNA"/>
</dbReference>
<evidence type="ECO:0000256" key="3">
    <source>
        <dbReference type="ARBA" id="ARBA00022679"/>
    </source>
</evidence>
<proteinExistence type="predicted"/>
<dbReference type="Gene3D" id="3.90.1750.10">
    <property type="entry name" value="Hect, E3 ligase catalytic domains"/>
    <property type="match status" value="1"/>
</dbReference>
<gene>
    <name evidence="7" type="ORF">PGUG_02508</name>
</gene>
<dbReference type="GO" id="GO:0006511">
    <property type="term" value="P:ubiquitin-dependent protein catabolic process"/>
    <property type="evidence" value="ECO:0007669"/>
    <property type="project" value="TreeGrafter"/>
</dbReference>
<evidence type="ECO:0000313" key="7">
    <source>
        <dbReference type="EMBL" id="EDK38410.2"/>
    </source>
</evidence>
<evidence type="ECO:0000256" key="4">
    <source>
        <dbReference type="ARBA" id="ARBA00022786"/>
    </source>
</evidence>
<dbReference type="InterPro" id="IPR000569">
    <property type="entry name" value="HECT_dom"/>
</dbReference>
<dbReference type="SMART" id="SM00119">
    <property type="entry name" value="HECTc"/>
    <property type="match status" value="1"/>
</dbReference>
<dbReference type="EC" id="2.3.2.26" evidence="2"/>
<dbReference type="Gene3D" id="3.30.2410.10">
    <property type="entry name" value="Hect, E3 ligase catalytic domain"/>
    <property type="match status" value="1"/>
</dbReference>
<dbReference type="PANTHER" id="PTHR45700">
    <property type="entry name" value="UBIQUITIN-PROTEIN LIGASE E3C"/>
    <property type="match status" value="1"/>
</dbReference>
<dbReference type="Pfam" id="PF00632">
    <property type="entry name" value="HECT"/>
    <property type="match status" value="1"/>
</dbReference>
<evidence type="ECO:0000256" key="1">
    <source>
        <dbReference type="ARBA" id="ARBA00000885"/>
    </source>
</evidence>
<evidence type="ECO:0000256" key="2">
    <source>
        <dbReference type="ARBA" id="ARBA00012485"/>
    </source>
</evidence>
<dbReference type="PROSITE" id="PS50237">
    <property type="entry name" value="HECT"/>
    <property type="match status" value="1"/>
</dbReference>
<dbReference type="eggNOG" id="KOG0942">
    <property type="taxonomic scope" value="Eukaryota"/>
</dbReference>
<keyword evidence="8" id="KW-1185">Reference proteome</keyword>
<protein>
    <recommendedName>
        <fullName evidence="2">HECT-type E3 ubiquitin transferase</fullName>
        <ecNumber evidence="2">2.3.2.26</ecNumber>
    </recommendedName>
</protein>
<dbReference type="GeneID" id="5127301"/>
<organism evidence="7 8">
    <name type="scientific">Meyerozyma guilliermondii (strain ATCC 6260 / CBS 566 / DSM 6381 / JCM 1539 / NBRC 10279 / NRRL Y-324)</name>
    <name type="common">Yeast</name>
    <name type="synonym">Candida guilliermondii</name>
    <dbReference type="NCBI Taxonomy" id="294746"/>
    <lineage>
        <taxon>Eukaryota</taxon>
        <taxon>Fungi</taxon>
        <taxon>Dikarya</taxon>
        <taxon>Ascomycota</taxon>
        <taxon>Saccharomycotina</taxon>
        <taxon>Pichiomycetes</taxon>
        <taxon>Debaryomycetaceae</taxon>
        <taxon>Meyerozyma</taxon>
    </lineage>
</organism>
<dbReference type="FunCoup" id="A5DGV7">
    <property type="interactions" value="414"/>
</dbReference>
<dbReference type="PANTHER" id="PTHR45700:SF2">
    <property type="entry name" value="UBIQUITIN-PROTEIN LIGASE E3C"/>
    <property type="match status" value="1"/>
</dbReference>
<dbReference type="InParanoid" id="A5DGV7"/>
<dbReference type="STRING" id="294746.A5DGV7"/>
<feature type="active site" description="Glycyl thioester intermediate" evidence="5">
    <location>
        <position position="942"/>
    </location>
</feature>
<name>A5DGV7_PICGU</name>
<dbReference type="Proteomes" id="UP000001997">
    <property type="component" value="Unassembled WGS sequence"/>
</dbReference>